<dbReference type="Proteomes" id="UP001320899">
    <property type="component" value="Unassembled WGS sequence"/>
</dbReference>
<feature type="compositionally biased region" description="Low complexity" evidence="1">
    <location>
        <begin position="20"/>
        <end position="36"/>
    </location>
</feature>
<proteinExistence type="predicted"/>
<evidence type="ECO:0000259" key="2">
    <source>
        <dbReference type="Pfam" id="PF02120"/>
    </source>
</evidence>
<keyword evidence="3" id="KW-0966">Cell projection</keyword>
<feature type="compositionally biased region" description="Polar residues" evidence="1">
    <location>
        <begin position="629"/>
        <end position="651"/>
    </location>
</feature>
<dbReference type="InterPro" id="IPR021136">
    <property type="entry name" value="Flagellar_hook_control-like_C"/>
</dbReference>
<feature type="compositionally biased region" description="Polar residues" evidence="1">
    <location>
        <begin position="382"/>
        <end position="391"/>
    </location>
</feature>
<evidence type="ECO:0000256" key="1">
    <source>
        <dbReference type="SAM" id="MobiDB-lite"/>
    </source>
</evidence>
<sequence length="674" mass="70692">MIAKSANGFRMEFSTFPQLSSSTGVGRTTGTSTGLGQPRADAPSADFLSVFARQGTIPTKQDKANGTEAQAPRPLGDDPEPDSHDGDNESGSVPVHATSPESAGGDHSELGVGEIHTHVRAATKAMADVTRQPSAQDPVVRGHTGHPEDQRVTWSGATPETGQGKVLHPTTELAEKPSAVPLPPGQSTDRPLMSGTPDAARVSDERGHPRAPTEIPVRARALHALDKPLPERRPERVERSTMALGPAPEQQPADAQQSPIKSAASAISPEGDPLAFPDRARQADPAQLPPARRDQAELRPANPVSAEAEDDGGHPSARAEIPARPRPQHAVYPPSPEGKPERFEPGTVAPGPAAGQQPTGSQQSSIDSTTLAISPEGEPLSVSGNSRQTGPGQPPPARPDQAEPRPANSISAEADDASEVPHWPISGQQRSARLPLQPAPHISRLETGASQAITPDPGSAPTIRDTVRQPLSEPVSAARTNVAAPPLSADDAGNAATRALDGWRWERDHDHVIASVTGARESAQSPHVTGISAIPAMATAPTETARHIANQMASAVAGSAEAGKVDIRLDPQELGSVQMSLKMRDGGLMMAIVADRPETLDLLRRHIDQLATEFRAMGYSDVTFSFGGSQNGFGTDRQQTGNRPQVDSQPPETVPGAQETSPPRIIANGLDIRL</sequence>
<keyword evidence="4" id="KW-1185">Reference proteome</keyword>
<dbReference type="CDD" id="cd17470">
    <property type="entry name" value="T3SS_Flik_C"/>
    <property type="match status" value="1"/>
</dbReference>
<feature type="compositionally biased region" description="Basic and acidic residues" evidence="1">
    <location>
        <begin position="223"/>
        <end position="239"/>
    </location>
</feature>
<feature type="domain" description="Flagellar hook-length control protein-like C-terminal" evidence="2">
    <location>
        <begin position="558"/>
        <end position="629"/>
    </location>
</feature>
<keyword evidence="3" id="KW-0282">Flagellum</keyword>
<protein>
    <submittedName>
        <fullName evidence="3">Flagellar hook-length control protein FliK</fullName>
    </submittedName>
</protein>
<evidence type="ECO:0000313" key="4">
    <source>
        <dbReference type="Proteomes" id="UP001320899"/>
    </source>
</evidence>
<dbReference type="EMBL" id="JAOWLB010000002">
    <property type="protein sequence ID" value="MCV2887678.1"/>
    <property type="molecule type" value="Genomic_DNA"/>
</dbReference>
<feature type="region of interest" description="Disordered" evidence="1">
    <location>
        <begin position="629"/>
        <end position="674"/>
    </location>
</feature>
<feature type="compositionally biased region" description="Low complexity" evidence="1">
    <location>
        <begin position="246"/>
        <end position="269"/>
    </location>
</feature>
<evidence type="ECO:0000313" key="3">
    <source>
        <dbReference type="EMBL" id="MCV2887678.1"/>
    </source>
</evidence>
<accession>A0ABT3AG90</accession>
<dbReference type="Gene3D" id="3.30.750.140">
    <property type="match status" value="1"/>
</dbReference>
<organism evidence="3 4">
    <name type="scientific">Ruegeria aquimaris</name>
    <dbReference type="NCBI Taxonomy" id="2984333"/>
    <lineage>
        <taxon>Bacteria</taxon>
        <taxon>Pseudomonadati</taxon>
        <taxon>Pseudomonadota</taxon>
        <taxon>Alphaproteobacteria</taxon>
        <taxon>Rhodobacterales</taxon>
        <taxon>Roseobacteraceae</taxon>
        <taxon>Ruegeria</taxon>
    </lineage>
</organism>
<feature type="compositionally biased region" description="Polar residues" evidence="1">
    <location>
        <begin position="356"/>
        <end position="372"/>
    </location>
</feature>
<dbReference type="InterPro" id="IPR038610">
    <property type="entry name" value="FliK-like_C_sf"/>
</dbReference>
<feature type="region of interest" description="Disordered" evidence="1">
    <location>
        <begin position="1"/>
        <end position="424"/>
    </location>
</feature>
<comment type="caution">
    <text evidence="3">The sequence shown here is derived from an EMBL/GenBank/DDBJ whole genome shotgun (WGS) entry which is preliminary data.</text>
</comment>
<reference evidence="3 4" key="1">
    <citation type="submission" date="2022-10" db="EMBL/GenBank/DDBJ databases">
        <title>Ruegeria sp. nov., isolated from ocean surface sediments.</title>
        <authorList>
            <person name="He W."/>
            <person name="Xue H.-P."/>
            <person name="Zhang D.-F."/>
        </authorList>
    </citation>
    <scope>NUCLEOTIDE SEQUENCE [LARGE SCALE GENOMIC DNA]</scope>
    <source>
        <strain evidence="3 4">XHP0148</strain>
    </source>
</reference>
<dbReference type="Pfam" id="PF02120">
    <property type="entry name" value="Flg_hook"/>
    <property type="match status" value="1"/>
</dbReference>
<name>A0ABT3AG90_9RHOB</name>
<keyword evidence="3" id="KW-0969">Cilium</keyword>
<feature type="compositionally biased region" description="Polar residues" evidence="1">
    <location>
        <begin position="152"/>
        <end position="161"/>
    </location>
</feature>
<gene>
    <name evidence="3" type="ORF">OE747_04955</name>
</gene>